<evidence type="ECO:0000313" key="3">
    <source>
        <dbReference type="Proteomes" id="UP000001072"/>
    </source>
</evidence>
<dbReference type="AlphaFoldDB" id="F4RLN0"/>
<dbReference type="RefSeq" id="XP_007410001.1">
    <property type="nucleotide sequence ID" value="XM_007409939.1"/>
</dbReference>
<dbReference type="KEGG" id="mlr:MELLADRAFT_63160"/>
<feature type="region of interest" description="Disordered" evidence="1">
    <location>
        <begin position="1"/>
        <end position="27"/>
    </location>
</feature>
<proteinExistence type="predicted"/>
<evidence type="ECO:0000256" key="1">
    <source>
        <dbReference type="SAM" id="MobiDB-lite"/>
    </source>
</evidence>
<evidence type="ECO:0000313" key="2">
    <source>
        <dbReference type="EMBL" id="EGG06561.1"/>
    </source>
</evidence>
<gene>
    <name evidence="2" type="ORF">MELLADRAFT_63160</name>
</gene>
<protein>
    <submittedName>
        <fullName evidence="2">Uncharacterized protein</fullName>
    </submittedName>
</protein>
<dbReference type="HOGENOM" id="CLU_1982071_0_0_1"/>
<dbReference type="VEuPathDB" id="FungiDB:MELLADRAFT_63160"/>
<dbReference type="GeneID" id="18930039"/>
<keyword evidence="3" id="KW-1185">Reference proteome</keyword>
<sequence>MQDTKHTDFDESMYISECNSEHDTDDEDEMELEDYELMDNENEYLNKFNHQNKLQSECDSEENSGSESGFEEAAIDQLDHITSQALNQAPLPIVKTDKQIKSINEQWFKLNESIEKALCSHRNAPI</sequence>
<dbReference type="InParanoid" id="F4RLN0"/>
<dbReference type="Proteomes" id="UP000001072">
    <property type="component" value="Unassembled WGS sequence"/>
</dbReference>
<accession>F4RLN0</accession>
<organism evidence="3">
    <name type="scientific">Melampsora larici-populina (strain 98AG31 / pathotype 3-4-7)</name>
    <name type="common">Poplar leaf rust fungus</name>
    <dbReference type="NCBI Taxonomy" id="747676"/>
    <lineage>
        <taxon>Eukaryota</taxon>
        <taxon>Fungi</taxon>
        <taxon>Dikarya</taxon>
        <taxon>Basidiomycota</taxon>
        <taxon>Pucciniomycotina</taxon>
        <taxon>Pucciniomycetes</taxon>
        <taxon>Pucciniales</taxon>
        <taxon>Melampsoraceae</taxon>
        <taxon>Melampsora</taxon>
    </lineage>
</organism>
<reference evidence="3" key="1">
    <citation type="journal article" date="2011" name="Proc. Natl. Acad. Sci. U.S.A.">
        <title>Obligate biotrophy features unraveled by the genomic analysis of rust fungi.</title>
        <authorList>
            <person name="Duplessis S."/>
            <person name="Cuomo C.A."/>
            <person name="Lin Y.-C."/>
            <person name="Aerts A."/>
            <person name="Tisserant E."/>
            <person name="Veneault-Fourrey C."/>
            <person name="Joly D.L."/>
            <person name="Hacquard S."/>
            <person name="Amselem J."/>
            <person name="Cantarel B.L."/>
            <person name="Chiu R."/>
            <person name="Coutinho P.M."/>
            <person name="Feau N."/>
            <person name="Field M."/>
            <person name="Frey P."/>
            <person name="Gelhaye E."/>
            <person name="Goldberg J."/>
            <person name="Grabherr M.G."/>
            <person name="Kodira C.D."/>
            <person name="Kohler A."/>
            <person name="Kuees U."/>
            <person name="Lindquist E.A."/>
            <person name="Lucas S.M."/>
            <person name="Mago R."/>
            <person name="Mauceli E."/>
            <person name="Morin E."/>
            <person name="Murat C."/>
            <person name="Pangilinan J.L."/>
            <person name="Park R."/>
            <person name="Pearson M."/>
            <person name="Quesneville H."/>
            <person name="Rouhier N."/>
            <person name="Sakthikumar S."/>
            <person name="Salamov A.A."/>
            <person name="Schmutz J."/>
            <person name="Selles B."/>
            <person name="Shapiro H."/>
            <person name="Tanguay P."/>
            <person name="Tuskan G.A."/>
            <person name="Henrissat B."/>
            <person name="Van de Peer Y."/>
            <person name="Rouze P."/>
            <person name="Ellis J.G."/>
            <person name="Dodds P.N."/>
            <person name="Schein J.E."/>
            <person name="Zhong S."/>
            <person name="Hamelin R.C."/>
            <person name="Grigoriev I.V."/>
            <person name="Szabo L.J."/>
            <person name="Martin F."/>
        </authorList>
    </citation>
    <scope>NUCLEOTIDE SEQUENCE [LARGE SCALE GENOMIC DNA]</scope>
    <source>
        <strain evidence="3">98AG31 / pathotype 3-4-7</strain>
    </source>
</reference>
<name>F4RLN0_MELLP</name>
<dbReference type="EMBL" id="GL883107">
    <property type="protein sequence ID" value="EGG06561.1"/>
    <property type="molecule type" value="Genomic_DNA"/>
</dbReference>